<keyword evidence="6" id="KW-1185">Reference proteome</keyword>
<feature type="chain" id="PRO_5043463485" description="PLAC domain-containing protein" evidence="3">
    <location>
        <begin position="18"/>
        <end position="395"/>
    </location>
</feature>
<dbReference type="InterPro" id="IPR010909">
    <property type="entry name" value="PLAC"/>
</dbReference>
<accession>A0AAW0YBX3</accession>
<evidence type="ECO:0000259" key="4">
    <source>
        <dbReference type="PROSITE" id="PS50900"/>
    </source>
</evidence>
<dbReference type="Proteomes" id="UP001445076">
    <property type="component" value="Unassembled WGS sequence"/>
</dbReference>
<keyword evidence="1 3" id="KW-0732">Signal</keyword>
<protein>
    <recommendedName>
        <fullName evidence="4">PLAC domain-containing protein</fullName>
    </recommendedName>
</protein>
<sequence length="395" mass="43605">MWVTVLALVLVLGRGTARDEQPNTQLAFEDLELFLDQQKNFFNERFQTLQQKVEESCTPQPEQYTSQNTVSSDFDIKMALLIDEFINKLSTITTRAVQDIDTRINILSSEVLNSLDNKISPLNDRISQLQQTISTLGTHSDLVELKGKLSTLISTTTSDVKSSLSSLATQSHLSNSTHELDTRLTEVKELLTDCCKSSTAENKEILNEVLNKVTLNKESIEGVSTAQRDAFTEWGNHHILTAGNLTSIIHDLQQLIENGNTNLNDLAGKLDGVAADLSGRLTTLEVTVKEIKNNTEIPPTAPPTTTTTTTTTTTLPPTTKGPLVACEDSVFRGSSPNLSVCAAAVRFKKCQLQFVSFHCCHSCTDAGQIPTLGSWRYLNYPREVTILQALNYMRP</sequence>
<dbReference type="AlphaFoldDB" id="A0AAW0YBX3"/>
<evidence type="ECO:0000313" key="5">
    <source>
        <dbReference type="EMBL" id="KAK8754290.1"/>
    </source>
</evidence>
<evidence type="ECO:0000256" key="1">
    <source>
        <dbReference type="ARBA" id="ARBA00022729"/>
    </source>
</evidence>
<evidence type="ECO:0000256" key="2">
    <source>
        <dbReference type="SAM" id="MobiDB-lite"/>
    </source>
</evidence>
<evidence type="ECO:0000256" key="3">
    <source>
        <dbReference type="SAM" id="SignalP"/>
    </source>
</evidence>
<organism evidence="5 6">
    <name type="scientific">Cherax quadricarinatus</name>
    <name type="common">Australian red claw crayfish</name>
    <dbReference type="NCBI Taxonomy" id="27406"/>
    <lineage>
        <taxon>Eukaryota</taxon>
        <taxon>Metazoa</taxon>
        <taxon>Ecdysozoa</taxon>
        <taxon>Arthropoda</taxon>
        <taxon>Crustacea</taxon>
        <taxon>Multicrustacea</taxon>
        <taxon>Malacostraca</taxon>
        <taxon>Eumalacostraca</taxon>
        <taxon>Eucarida</taxon>
        <taxon>Decapoda</taxon>
        <taxon>Pleocyemata</taxon>
        <taxon>Astacidea</taxon>
        <taxon>Parastacoidea</taxon>
        <taxon>Parastacidae</taxon>
        <taxon>Cherax</taxon>
    </lineage>
</organism>
<proteinExistence type="predicted"/>
<feature type="domain" description="PLAC" evidence="4">
    <location>
        <begin position="322"/>
        <end position="367"/>
    </location>
</feature>
<dbReference type="InterPro" id="IPR006011">
    <property type="entry name" value="Syntaxin_N"/>
</dbReference>
<feature type="region of interest" description="Disordered" evidence="2">
    <location>
        <begin position="294"/>
        <end position="316"/>
    </location>
</feature>
<dbReference type="Pfam" id="PF14523">
    <property type="entry name" value="Syntaxin_2"/>
    <property type="match status" value="1"/>
</dbReference>
<feature type="signal peptide" evidence="3">
    <location>
        <begin position="1"/>
        <end position="17"/>
    </location>
</feature>
<comment type="caution">
    <text evidence="5">The sequence shown here is derived from an EMBL/GenBank/DDBJ whole genome shotgun (WGS) entry which is preliminary data.</text>
</comment>
<feature type="compositionally biased region" description="Low complexity" evidence="2">
    <location>
        <begin position="303"/>
        <end position="316"/>
    </location>
</feature>
<dbReference type="GO" id="GO:0016020">
    <property type="term" value="C:membrane"/>
    <property type="evidence" value="ECO:0007669"/>
    <property type="project" value="InterPro"/>
</dbReference>
<gene>
    <name evidence="5" type="ORF">OTU49_015421</name>
</gene>
<dbReference type="EMBL" id="JARKIK010000001">
    <property type="protein sequence ID" value="KAK8754290.1"/>
    <property type="molecule type" value="Genomic_DNA"/>
</dbReference>
<reference evidence="5 6" key="1">
    <citation type="journal article" date="2024" name="BMC Genomics">
        <title>Genome assembly of redclaw crayfish (Cherax quadricarinatus) provides insights into its immune adaptation and hypoxia tolerance.</title>
        <authorList>
            <person name="Liu Z."/>
            <person name="Zheng J."/>
            <person name="Li H."/>
            <person name="Fang K."/>
            <person name="Wang S."/>
            <person name="He J."/>
            <person name="Zhou D."/>
            <person name="Weng S."/>
            <person name="Chi M."/>
            <person name="Gu Z."/>
            <person name="He J."/>
            <person name="Li F."/>
            <person name="Wang M."/>
        </authorList>
    </citation>
    <scope>NUCLEOTIDE SEQUENCE [LARGE SCALE GENOMIC DNA]</scope>
    <source>
        <strain evidence="5">ZL_2023a</strain>
    </source>
</reference>
<name>A0AAW0YBX3_CHEQU</name>
<evidence type="ECO:0000313" key="6">
    <source>
        <dbReference type="Proteomes" id="UP001445076"/>
    </source>
</evidence>
<dbReference type="PROSITE" id="PS50900">
    <property type="entry name" value="PLAC"/>
    <property type="match status" value="1"/>
</dbReference>